<keyword evidence="5 15" id="KW-0547">Nucleotide-binding</keyword>
<reference evidence="17" key="1">
    <citation type="submission" date="2020-08" db="EMBL/GenBank/DDBJ databases">
        <title>Genome public.</title>
        <authorList>
            <person name="Liu C."/>
            <person name="Sun Q."/>
        </authorList>
    </citation>
    <scope>NUCLEOTIDE SEQUENCE</scope>
    <source>
        <strain evidence="17">BX7</strain>
    </source>
</reference>
<dbReference type="PROSITE" id="PS00843">
    <property type="entry name" value="DALA_DALA_LIGASE_1"/>
    <property type="match status" value="1"/>
</dbReference>
<dbReference type="PANTHER" id="PTHR23132">
    <property type="entry name" value="D-ALANINE--D-ALANINE LIGASE"/>
    <property type="match status" value="1"/>
</dbReference>
<dbReference type="Gene3D" id="3.40.50.20">
    <property type="match status" value="1"/>
</dbReference>
<feature type="active site" evidence="13">
    <location>
        <position position="335"/>
    </location>
</feature>
<dbReference type="InterPro" id="IPR013815">
    <property type="entry name" value="ATP_grasp_subdomain_1"/>
</dbReference>
<dbReference type="GO" id="GO:0008360">
    <property type="term" value="P:regulation of cell shape"/>
    <property type="evidence" value="ECO:0007669"/>
    <property type="project" value="UniProtKB-KW"/>
</dbReference>
<proteinExistence type="inferred from homology"/>
<dbReference type="PROSITE" id="PS00844">
    <property type="entry name" value="DALA_DALA_LIGASE_2"/>
    <property type="match status" value="1"/>
</dbReference>
<evidence type="ECO:0000256" key="9">
    <source>
        <dbReference type="ARBA" id="ARBA00022984"/>
    </source>
</evidence>
<name>A0A926HUQ7_9FIRM</name>
<evidence type="ECO:0000256" key="10">
    <source>
        <dbReference type="ARBA" id="ARBA00023211"/>
    </source>
</evidence>
<dbReference type="PIRSF" id="PIRSF039102">
    <property type="entry name" value="Ddl/VanB"/>
    <property type="match status" value="1"/>
</dbReference>
<comment type="cofactor">
    <cofactor evidence="1">
        <name>Mn(2+)</name>
        <dbReference type="ChEBI" id="CHEBI:29035"/>
    </cofactor>
</comment>
<dbReference type="RefSeq" id="WP_249300395.1">
    <property type="nucleotide sequence ID" value="NZ_JACRSP010000003.1"/>
</dbReference>
<evidence type="ECO:0000256" key="1">
    <source>
        <dbReference type="ARBA" id="ARBA00001936"/>
    </source>
</evidence>
<evidence type="ECO:0000256" key="11">
    <source>
        <dbReference type="ARBA" id="ARBA00023316"/>
    </source>
</evidence>
<dbReference type="PROSITE" id="PS50975">
    <property type="entry name" value="ATP_GRASP"/>
    <property type="match status" value="1"/>
</dbReference>
<gene>
    <name evidence="12" type="primary">ddl</name>
    <name evidence="17" type="ORF">H8695_07635</name>
</gene>
<dbReference type="EMBL" id="JACRSP010000003">
    <property type="protein sequence ID" value="MBC8536553.1"/>
    <property type="molecule type" value="Genomic_DNA"/>
</dbReference>
<dbReference type="GO" id="GO:0005829">
    <property type="term" value="C:cytosol"/>
    <property type="evidence" value="ECO:0007669"/>
    <property type="project" value="TreeGrafter"/>
</dbReference>
<protein>
    <recommendedName>
        <fullName evidence="12">D-alanine--D-alanine ligase</fullName>
        <ecNumber evidence="12">6.3.2.4</ecNumber>
    </recommendedName>
    <alternativeName>
        <fullName evidence="12">D-Ala-D-Ala ligase</fullName>
    </alternativeName>
    <alternativeName>
        <fullName evidence="12">D-alanylalanine synthetase</fullName>
    </alternativeName>
</protein>
<evidence type="ECO:0000256" key="4">
    <source>
        <dbReference type="ARBA" id="ARBA00022723"/>
    </source>
</evidence>
<sequence>MSIHVGVFFGGATVEHEISVISAVQAMHSFAGDKYHLVPVYIAKDGNMYTGDALFEIDNYRDTAKLTAQCTHVYPVKKGGEVVLTRCEPKLFGKPDVERIDIAFPIMHGTNGEDGTVSGFFELLGLPYVGCDVLSAAIGMDKAVQKDVLRAAGVPVLPAVSFYARDFAAGREEHIERIEAALEYPLIVKPANLGSSVGIKKAKDRAELLAAVDLASSFAVKIVVEHAIENLKEINCSCLGDYASAQASALEEPVAADEILSYADKYMAGGSKGMSAATRKLPAELSGELTESIREIAVQTFRALGCNGVVRIDFLLDRDDGDRVYVNEVNTIPGSLAFYLWEAAGKPYAQLLDEMIELGFKRSRERAALTFTYDENIFAMKGTSGILGIKK</sequence>
<dbReference type="InterPro" id="IPR011127">
    <property type="entry name" value="Dala_Dala_lig_N"/>
</dbReference>
<dbReference type="SUPFAM" id="SSF56059">
    <property type="entry name" value="Glutathione synthetase ATP-binding domain-like"/>
    <property type="match status" value="1"/>
</dbReference>
<dbReference type="NCBIfam" id="NF002528">
    <property type="entry name" value="PRK01966.1-4"/>
    <property type="match status" value="1"/>
</dbReference>
<comment type="caution">
    <text evidence="17">The sequence shown here is derived from an EMBL/GenBank/DDBJ whole genome shotgun (WGS) entry which is preliminary data.</text>
</comment>
<keyword evidence="3 12" id="KW-0436">Ligase</keyword>
<dbReference type="GO" id="GO:0009252">
    <property type="term" value="P:peptidoglycan biosynthetic process"/>
    <property type="evidence" value="ECO:0007669"/>
    <property type="project" value="UniProtKB-UniRule"/>
</dbReference>
<evidence type="ECO:0000256" key="14">
    <source>
        <dbReference type="PIRSR" id="PIRSR039102-3"/>
    </source>
</evidence>
<evidence type="ECO:0000256" key="13">
    <source>
        <dbReference type="PIRSR" id="PIRSR039102-1"/>
    </source>
</evidence>
<dbReference type="InterPro" id="IPR000291">
    <property type="entry name" value="D-Ala_lig_Van_CS"/>
</dbReference>
<organism evidence="17 18">
    <name type="scientific">Feifania hominis</name>
    <dbReference type="NCBI Taxonomy" id="2763660"/>
    <lineage>
        <taxon>Bacteria</taxon>
        <taxon>Bacillati</taxon>
        <taxon>Bacillota</taxon>
        <taxon>Clostridia</taxon>
        <taxon>Eubacteriales</taxon>
        <taxon>Feifaniaceae</taxon>
        <taxon>Feifania</taxon>
    </lineage>
</organism>
<evidence type="ECO:0000256" key="6">
    <source>
        <dbReference type="ARBA" id="ARBA00022840"/>
    </source>
</evidence>
<feature type="binding site" evidence="14">
    <location>
        <position position="328"/>
    </location>
    <ligand>
        <name>Mg(2+)</name>
        <dbReference type="ChEBI" id="CHEBI:18420"/>
        <label>2</label>
    </ligand>
</feature>
<comment type="similarity">
    <text evidence="2 12">Belongs to the D-alanine--D-alanine ligase family.</text>
</comment>
<feature type="domain" description="ATP-grasp" evidence="16">
    <location>
        <begin position="146"/>
        <end position="357"/>
    </location>
</feature>
<comment type="pathway">
    <text evidence="12">Cell wall biogenesis; peptidoglycan biosynthesis.</text>
</comment>
<dbReference type="InterPro" id="IPR016185">
    <property type="entry name" value="PreATP-grasp_dom_sf"/>
</dbReference>
<evidence type="ECO:0000256" key="5">
    <source>
        <dbReference type="ARBA" id="ARBA00022741"/>
    </source>
</evidence>
<evidence type="ECO:0000259" key="16">
    <source>
        <dbReference type="PROSITE" id="PS50975"/>
    </source>
</evidence>
<dbReference type="InterPro" id="IPR011095">
    <property type="entry name" value="Dala_Dala_lig_C"/>
</dbReference>
<dbReference type="SUPFAM" id="SSF52440">
    <property type="entry name" value="PreATP-grasp domain"/>
    <property type="match status" value="1"/>
</dbReference>
<accession>A0A926HUQ7</accession>
<keyword evidence="12" id="KW-0963">Cytoplasm</keyword>
<feature type="binding site" evidence="14">
    <location>
        <position position="330"/>
    </location>
    <ligand>
        <name>Mg(2+)</name>
        <dbReference type="ChEBI" id="CHEBI:18420"/>
        <label>2</label>
    </ligand>
</feature>
<dbReference type="GO" id="GO:0008716">
    <property type="term" value="F:D-alanine-D-alanine ligase activity"/>
    <property type="evidence" value="ECO:0007669"/>
    <property type="project" value="UniProtKB-UniRule"/>
</dbReference>
<keyword evidence="7 14" id="KW-0460">Magnesium</keyword>
<dbReference type="Proteomes" id="UP000620366">
    <property type="component" value="Unassembled WGS sequence"/>
</dbReference>
<dbReference type="Gene3D" id="3.30.470.20">
    <property type="entry name" value="ATP-grasp fold, B domain"/>
    <property type="match status" value="1"/>
</dbReference>
<evidence type="ECO:0000256" key="15">
    <source>
        <dbReference type="PROSITE-ProRule" id="PRU00409"/>
    </source>
</evidence>
<dbReference type="GO" id="GO:0005524">
    <property type="term" value="F:ATP binding"/>
    <property type="evidence" value="ECO:0007669"/>
    <property type="project" value="UniProtKB-UniRule"/>
</dbReference>
<keyword evidence="9 12" id="KW-0573">Peptidoglycan synthesis</keyword>
<keyword evidence="18" id="KW-1185">Reference proteome</keyword>
<comment type="subcellular location">
    <subcellularLocation>
        <location evidence="12">Cytoplasm</location>
    </subcellularLocation>
</comment>
<keyword evidence="4 14" id="KW-0479">Metal-binding</keyword>
<keyword evidence="11 12" id="KW-0961">Cell wall biogenesis/degradation</keyword>
<evidence type="ECO:0000256" key="8">
    <source>
        <dbReference type="ARBA" id="ARBA00022960"/>
    </source>
</evidence>
<feature type="binding site" evidence="14">
    <location>
        <position position="328"/>
    </location>
    <ligand>
        <name>Mg(2+)</name>
        <dbReference type="ChEBI" id="CHEBI:18420"/>
        <label>1</label>
    </ligand>
</feature>
<evidence type="ECO:0000256" key="3">
    <source>
        <dbReference type="ARBA" id="ARBA00022598"/>
    </source>
</evidence>
<comment type="cofactor">
    <cofactor evidence="14">
        <name>Mg(2+)</name>
        <dbReference type="ChEBI" id="CHEBI:18420"/>
    </cofactor>
    <cofactor evidence="14">
        <name>Mn(2+)</name>
        <dbReference type="ChEBI" id="CHEBI:29035"/>
    </cofactor>
    <text evidence="14">Binds 2 magnesium or manganese ions per subunit.</text>
</comment>
<dbReference type="PANTHER" id="PTHR23132:SF25">
    <property type="entry name" value="D-ALANINE--D-ALANINE LIGASE A"/>
    <property type="match status" value="1"/>
</dbReference>
<dbReference type="Pfam" id="PF07478">
    <property type="entry name" value="Dala_Dala_lig_C"/>
    <property type="match status" value="1"/>
</dbReference>
<evidence type="ECO:0000313" key="17">
    <source>
        <dbReference type="EMBL" id="MBC8536553.1"/>
    </source>
</evidence>
<evidence type="ECO:0000256" key="12">
    <source>
        <dbReference type="HAMAP-Rule" id="MF_00047"/>
    </source>
</evidence>
<evidence type="ECO:0000313" key="18">
    <source>
        <dbReference type="Proteomes" id="UP000620366"/>
    </source>
</evidence>
<dbReference type="InterPro" id="IPR011761">
    <property type="entry name" value="ATP-grasp"/>
</dbReference>
<keyword evidence="8 12" id="KW-0133">Cell shape</keyword>
<feature type="active site" evidence="13">
    <location>
        <position position="15"/>
    </location>
</feature>
<keyword evidence="6 15" id="KW-0067">ATP-binding</keyword>
<dbReference type="HAMAP" id="MF_00047">
    <property type="entry name" value="Dala_Dala_lig"/>
    <property type="match status" value="1"/>
</dbReference>
<keyword evidence="10 14" id="KW-0464">Manganese</keyword>
<evidence type="ECO:0000256" key="7">
    <source>
        <dbReference type="ARBA" id="ARBA00022842"/>
    </source>
</evidence>
<feature type="active site" evidence="13">
    <location>
        <position position="195"/>
    </location>
</feature>
<dbReference type="NCBIfam" id="TIGR01205">
    <property type="entry name" value="D_ala_D_alaTIGR"/>
    <property type="match status" value="1"/>
</dbReference>
<dbReference type="AlphaFoldDB" id="A0A926HUQ7"/>
<comment type="catalytic activity">
    <reaction evidence="12">
        <text>2 D-alanine + ATP = D-alanyl-D-alanine + ADP + phosphate + H(+)</text>
        <dbReference type="Rhea" id="RHEA:11224"/>
        <dbReference type="ChEBI" id="CHEBI:15378"/>
        <dbReference type="ChEBI" id="CHEBI:30616"/>
        <dbReference type="ChEBI" id="CHEBI:43474"/>
        <dbReference type="ChEBI" id="CHEBI:57416"/>
        <dbReference type="ChEBI" id="CHEBI:57822"/>
        <dbReference type="ChEBI" id="CHEBI:456216"/>
        <dbReference type="EC" id="6.3.2.4"/>
    </reaction>
</comment>
<dbReference type="GO" id="GO:0046872">
    <property type="term" value="F:metal ion binding"/>
    <property type="evidence" value="ECO:0007669"/>
    <property type="project" value="UniProtKB-KW"/>
</dbReference>
<feature type="binding site" evidence="14">
    <location>
        <position position="313"/>
    </location>
    <ligand>
        <name>Mg(2+)</name>
        <dbReference type="ChEBI" id="CHEBI:18420"/>
        <label>1</label>
    </ligand>
</feature>
<dbReference type="GO" id="GO:0071555">
    <property type="term" value="P:cell wall organization"/>
    <property type="evidence" value="ECO:0007669"/>
    <property type="project" value="UniProtKB-KW"/>
</dbReference>
<comment type="function">
    <text evidence="12">Cell wall formation.</text>
</comment>
<dbReference type="EC" id="6.3.2.4" evidence="12"/>
<evidence type="ECO:0000256" key="2">
    <source>
        <dbReference type="ARBA" id="ARBA00010871"/>
    </source>
</evidence>
<dbReference type="Gene3D" id="3.30.1490.20">
    <property type="entry name" value="ATP-grasp fold, A domain"/>
    <property type="match status" value="1"/>
</dbReference>
<dbReference type="InterPro" id="IPR005905">
    <property type="entry name" value="D_ala_D_ala"/>
</dbReference>
<dbReference type="Pfam" id="PF01820">
    <property type="entry name" value="Dala_Dala_lig_N"/>
    <property type="match status" value="1"/>
</dbReference>